<dbReference type="GO" id="GO:0005829">
    <property type="term" value="C:cytosol"/>
    <property type="evidence" value="ECO:0007669"/>
    <property type="project" value="TreeGrafter"/>
</dbReference>
<dbReference type="AlphaFoldDB" id="A0A0Q0XX43"/>
<feature type="domain" description="HTH araC/xylS-type" evidence="4">
    <location>
        <begin position="225"/>
        <end position="324"/>
    </location>
</feature>
<evidence type="ECO:0000256" key="3">
    <source>
        <dbReference type="ARBA" id="ARBA00023163"/>
    </source>
</evidence>
<keyword evidence="1" id="KW-0805">Transcription regulation</keyword>
<sequence>MYKISKSYVHLLGSALGHKYPYVDQLDASFMGKSDEYIDITFVYEWLADLAVKMGDPDLGLKVFNNSHPAMLGILGYAVMSCATLGQALERFVTYHALISDGSLLKLEFQEQFIKLIGFEIGCKAPRAFIDSGAAVVLSLIKWLVPDRQLSLLRVELVYPEPEKLDELKAVFGHEIKFSAALNSLMFPREIYDYPLISASPTLDSIHSDLLGAQLQKVVGGLMSVRVKKIIKDELFAGCIPTLKSTARRLKVSSRTLQYALQSEGLCFTAVFDGARKELAHYLLKHTRYSLKYVCATLGYCERSSFHKSSLRWFDMTPQQYRNNMDLRVSS</sequence>
<evidence type="ECO:0000256" key="1">
    <source>
        <dbReference type="ARBA" id="ARBA00023015"/>
    </source>
</evidence>
<dbReference type="PANTHER" id="PTHR47894:SF1">
    <property type="entry name" value="HTH-TYPE TRANSCRIPTIONAL REGULATOR VQSM"/>
    <property type="match status" value="1"/>
</dbReference>
<dbReference type="InterPro" id="IPR032687">
    <property type="entry name" value="AraC-type_N"/>
</dbReference>
<dbReference type="GO" id="GO:0000976">
    <property type="term" value="F:transcription cis-regulatory region binding"/>
    <property type="evidence" value="ECO:0007669"/>
    <property type="project" value="TreeGrafter"/>
</dbReference>
<dbReference type="PROSITE" id="PS01124">
    <property type="entry name" value="HTH_ARAC_FAMILY_2"/>
    <property type="match status" value="1"/>
</dbReference>
<comment type="caution">
    <text evidence="5">The sequence shown here is derived from an EMBL/GenBank/DDBJ whole genome shotgun (WGS) entry which is preliminary data.</text>
</comment>
<evidence type="ECO:0000259" key="4">
    <source>
        <dbReference type="PROSITE" id="PS01124"/>
    </source>
</evidence>
<keyword evidence="6" id="KW-1185">Reference proteome</keyword>
<dbReference type="GO" id="GO:0003700">
    <property type="term" value="F:DNA-binding transcription factor activity"/>
    <property type="evidence" value="ECO:0007669"/>
    <property type="project" value="InterPro"/>
</dbReference>
<dbReference type="SUPFAM" id="SSF46689">
    <property type="entry name" value="Homeodomain-like"/>
    <property type="match status" value="1"/>
</dbReference>
<dbReference type="Pfam" id="PF12625">
    <property type="entry name" value="Arabinose_bd"/>
    <property type="match status" value="1"/>
</dbReference>
<proteinExistence type="predicted"/>
<dbReference type="OrthoDB" id="5582699at2"/>
<dbReference type="PANTHER" id="PTHR47894">
    <property type="entry name" value="HTH-TYPE TRANSCRIPTIONAL REGULATOR GADX"/>
    <property type="match status" value="1"/>
</dbReference>
<dbReference type="Gene3D" id="1.10.10.60">
    <property type="entry name" value="Homeodomain-like"/>
    <property type="match status" value="1"/>
</dbReference>
<accession>A0A0Q0XX43</accession>
<dbReference type="RefSeq" id="WP_055101311.1">
    <property type="nucleotide sequence ID" value="NZ_LLWH01000013.1"/>
</dbReference>
<evidence type="ECO:0000313" key="6">
    <source>
        <dbReference type="Proteomes" id="UP000050342"/>
    </source>
</evidence>
<dbReference type="InterPro" id="IPR009057">
    <property type="entry name" value="Homeodomain-like_sf"/>
</dbReference>
<protein>
    <recommendedName>
        <fullName evidence="4">HTH araC/xylS-type domain-containing protein</fullName>
    </recommendedName>
</protein>
<keyword evidence="3" id="KW-0804">Transcription</keyword>
<organism evidence="5 6">
    <name type="scientific">Pseudomonas endophytica</name>
    <dbReference type="NCBI Taxonomy" id="1563157"/>
    <lineage>
        <taxon>Bacteria</taxon>
        <taxon>Pseudomonadati</taxon>
        <taxon>Pseudomonadota</taxon>
        <taxon>Gammaproteobacteria</taxon>
        <taxon>Pseudomonadales</taxon>
        <taxon>Pseudomonadaceae</taxon>
        <taxon>Pseudomonas</taxon>
    </lineage>
</organism>
<dbReference type="SMART" id="SM00342">
    <property type="entry name" value="HTH_ARAC"/>
    <property type="match status" value="1"/>
</dbReference>
<dbReference type="InterPro" id="IPR018060">
    <property type="entry name" value="HTH_AraC"/>
</dbReference>
<reference evidence="5 6" key="1">
    <citation type="submission" date="2015-10" db="EMBL/GenBank/DDBJ databases">
        <title>Pseudomonas helleri sp. nov. and Pseudomonas weihenstephanensis sp. nov., isolated from raw cows milk.</title>
        <authorList>
            <person name="Von Neubeck M."/>
            <person name="Huptas C."/>
            <person name="Wenning M."/>
            <person name="Scherer S."/>
        </authorList>
    </citation>
    <scope>NUCLEOTIDE SEQUENCE [LARGE SCALE GENOMIC DNA]</scope>
    <source>
        <strain evidence="5 6">BSTT44</strain>
    </source>
</reference>
<evidence type="ECO:0000313" key="5">
    <source>
        <dbReference type="EMBL" id="KQB55326.1"/>
    </source>
</evidence>
<dbReference type="STRING" id="1563157.AQS70_05650"/>
<name>A0A0Q0XX43_9PSED</name>
<dbReference type="EMBL" id="LLWH01000013">
    <property type="protein sequence ID" value="KQB55326.1"/>
    <property type="molecule type" value="Genomic_DNA"/>
</dbReference>
<dbReference type="Pfam" id="PF12833">
    <property type="entry name" value="HTH_18"/>
    <property type="match status" value="1"/>
</dbReference>
<dbReference type="Proteomes" id="UP000050342">
    <property type="component" value="Unassembled WGS sequence"/>
</dbReference>
<keyword evidence="2" id="KW-0238">DNA-binding</keyword>
<evidence type="ECO:0000256" key="2">
    <source>
        <dbReference type="ARBA" id="ARBA00023125"/>
    </source>
</evidence>
<gene>
    <name evidence="5" type="ORF">AQS70_05650</name>
</gene>